<evidence type="ECO:0000313" key="4">
    <source>
        <dbReference type="Proteomes" id="UP000286976"/>
    </source>
</evidence>
<evidence type="ECO:0000256" key="1">
    <source>
        <dbReference type="SAM" id="SignalP"/>
    </source>
</evidence>
<dbReference type="Gene3D" id="2.30.40.10">
    <property type="entry name" value="Urease, subunit C, domain 1"/>
    <property type="match status" value="1"/>
</dbReference>
<dbReference type="PANTHER" id="PTHR43135:SF3">
    <property type="entry name" value="ALPHA-D-RIBOSE 1-METHYLPHOSPHONATE 5-TRIPHOSPHATE DIPHOSPHATASE"/>
    <property type="match status" value="1"/>
</dbReference>
<accession>A0A432X1W1</accession>
<gene>
    <name evidence="3" type="ORF">CWE15_07075</name>
</gene>
<organism evidence="3 4">
    <name type="scientific">Aliidiomarina taiwanensis</name>
    <dbReference type="NCBI Taxonomy" id="946228"/>
    <lineage>
        <taxon>Bacteria</taxon>
        <taxon>Pseudomonadati</taxon>
        <taxon>Pseudomonadota</taxon>
        <taxon>Gammaproteobacteria</taxon>
        <taxon>Alteromonadales</taxon>
        <taxon>Idiomarinaceae</taxon>
        <taxon>Aliidiomarina</taxon>
    </lineage>
</organism>
<feature type="signal peptide" evidence="1">
    <location>
        <begin position="1"/>
        <end position="18"/>
    </location>
</feature>
<feature type="chain" id="PRO_5019007287" evidence="1">
    <location>
        <begin position="19"/>
        <end position="428"/>
    </location>
</feature>
<evidence type="ECO:0000313" key="3">
    <source>
        <dbReference type="EMBL" id="RUO40512.1"/>
    </source>
</evidence>
<keyword evidence="4" id="KW-1185">Reference proteome</keyword>
<dbReference type="Proteomes" id="UP000286976">
    <property type="component" value="Unassembled WGS sequence"/>
</dbReference>
<dbReference type="SUPFAM" id="SSF51556">
    <property type="entry name" value="Metallo-dependent hydrolases"/>
    <property type="match status" value="1"/>
</dbReference>
<protein>
    <submittedName>
        <fullName evidence="3">Amidohydrolase</fullName>
    </submittedName>
</protein>
<dbReference type="InterPro" id="IPR011059">
    <property type="entry name" value="Metal-dep_hydrolase_composite"/>
</dbReference>
<proteinExistence type="predicted"/>
<dbReference type="OrthoDB" id="783596at2"/>
<dbReference type="InterPro" id="IPR032466">
    <property type="entry name" value="Metal_Hydrolase"/>
</dbReference>
<dbReference type="Gene3D" id="3.20.20.140">
    <property type="entry name" value="Metal-dependent hydrolases"/>
    <property type="match status" value="1"/>
</dbReference>
<dbReference type="PANTHER" id="PTHR43135">
    <property type="entry name" value="ALPHA-D-RIBOSE 1-METHYLPHOSPHONATE 5-TRIPHOSPHATE DIPHOSPHATASE"/>
    <property type="match status" value="1"/>
</dbReference>
<keyword evidence="1" id="KW-0732">Signal</keyword>
<reference evidence="3 4" key="1">
    <citation type="journal article" date="2011" name="Front. Microbiol.">
        <title>Genomic signatures of strain selection and enhancement in Bacillus atrophaeus var. globigii, a historical biowarfare simulant.</title>
        <authorList>
            <person name="Gibbons H.S."/>
            <person name="Broomall S.M."/>
            <person name="McNew L.A."/>
            <person name="Daligault H."/>
            <person name="Chapman C."/>
            <person name="Bruce D."/>
            <person name="Karavis M."/>
            <person name="Krepps M."/>
            <person name="McGregor P.A."/>
            <person name="Hong C."/>
            <person name="Park K.H."/>
            <person name="Akmal A."/>
            <person name="Feldman A."/>
            <person name="Lin J.S."/>
            <person name="Chang W.E."/>
            <person name="Higgs B.W."/>
            <person name="Demirev P."/>
            <person name="Lindquist J."/>
            <person name="Liem A."/>
            <person name="Fochler E."/>
            <person name="Read T.D."/>
            <person name="Tapia R."/>
            <person name="Johnson S."/>
            <person name="Bishop-Lilly K.A."/>
            <person name="Detter C."/>
            <person name="Han C."/>
            <person name="Sozhamannan S."/>
            <person name="Rosenzweig C.N."/>
            <person name="Skowronski E.W."/>
        </authorList>
    </citation>
    <scope>NUCLEOTIDE SEQUENCE [LARGE SCALE GENOMIC DNA]</scope>
    <source>
        <strain evidence="3 4">AIT1</strain>
    </source>
</reference>
<comment type="caution">
    <text evidence="3">The sequence shown here is derived from an EMBL/GenBank/DDBJ whole genome shotgun (WGS) entry which is preliminary data.</text>
</comment>
<dbReference type="SUPFAM" id="SSF51338">
    <property type="entry name" value="Composite domain of metallo-dependent hydrolases"/>
    <property type="match status" value="1"/>
</dbReference>
<dbReference type="InterPro" id="IPR051781">
    <property type="entry name" value="Metallo-dep_Hydrolase"/>
</dbReference>
<dbReference type="AlphaFoldDB" id="A0A432X1W1"/>
<dbReference type="RefSeq" id="WP_126757388.1">
    <property type="nucleotide sequence ID" value="NZ_PIPQ01000003.1"/>
</dbReference>
<dbReference type="EMBL" id="PIPQ01000003">
    <property type="protein sequence ID" value="RUO40512.1"/>
    <property type="molecule type" value="Genomic_DNA"/>
</dbReference>
<feature type="domain" description="Amidohydrolase-related" evidence="2">
    <location>
        <begin position="346"/>
        <end position="390"/>
    </location>
</feature>
<dbReference type="InterPro" id="IPR006680">
    <property type="entry name" value="Amidohydro-rel"/>
</dbReference>
<keyword evidence="3" id="KW-0378">Hydrolase</keyword>
<sequence>MKRILGVFLLLVALPLQAHNLVPGEKQTQPILLQGGTLHTVSQGTLANTDLLMIDGRIAAMGKNLDVPAGTQVLNVSGQHVYPGLVALDTTLGMIELEQARPTNDLREVGNVTPEVLAHHAFNADSDIIPTLRYMGITHAQVVPQGRLVNGRSSLMQLDGWHWADALEAGPVALHISWPRVGLNSAWWERRSPAEQRKANAKAYEQLVEVFETAHAYHEGRLAGTQQQVDQRWEAMRALFQGEMKLYVHANDRRQLEQAIEFNRAYGFDLTFVGARDSWMLAETLAAESIPVVYGHAYGLPSRVDEAYDTAFTAPAVLAAAGVEFAIAYPGYWDSRNLAFAAGHAVAFGLPYQDALRAITLTPARLMGVEDTLGSLEVGKHATVIVSAGDVLNQLTQNIGYMFIEGRALDLSNRQLQLYEKYKQRPDL</sequence>
<dbReference type="GO" id="GO:0016810">
    <property type="term" value="F:hydrolase activity, acting on carbon-nitrogen (but not peptide) bonds"/>
    <property type="evidence" value="ECO:0007669"/>
    <property type="project" value="InterPro"/>
</dbReference>
<name>A0A432X1W1_9GAMM</name>
<evidence type="ECO:0000259" key="2">
    <source>
        <dbReference type="Pfam" id="PF01979"/>
    </source>
</evidence>
<dbReference type="Pfam" id="PF01979">
    <property type="entry name" value="Amidohydro_1"/>
    <property type="match status" value="1"/>
</dbReference>